<evidence type="ECO:0000256" key="4">
    <source>
        <dbReference type="ARBA" id="ARBA00022741"/>
    </source>
</evidence>
<comment type="caution">
    <text evidence="9">The sequence shown here is derived from an EMBL/GenBank/DDBJ whole genome shotgun (WGS) entry which is preliminary data.</text>
</comment>
<evidence type="ECO:0000256" key="7">
    <source>
        <dbReference type="HAMAP-Rule" id="MF_00120"/>
    </source>
</evidence>
<accession>A0A1E3XAE4</accession>
<dbReference type="PANTHER" id="PTHR11895">
    <property type="entry name" value="TRANSAMIDASE"/>
    <property type="match status" value="1"/>
</dbReference>
<protein>
    <recommendedName>
        <fullName evidence="2 7">Glutamyl-tRNA(Gln) amidotransferase subunit A</fullName>
        <shortName evidence="7">Glu-ADT subunit A</shortName>
        <ecNumber evidence="7">6.3.5.7</ecNumber>
    </recommendedName>
</protein>
<dbReference type="GO" id="GO:0016740">
    <property type="term" value="F:transferase activity"/>
    <property type="evidence" value="ECO:0007669"/>
    <property type="project" value="UniProtKB-KW"/>
</dbReference>
<dbReference type="EC" id="6.3.5.7" evidence="7"/>
<evidence type="ECO:0000313" key="9">
    <source>
        <dbReference type="EMBL" id="ODS32578.1"/>
    </source>
</evidence>
<dbReference type="GO" id="GO:0005524">
    <property type="term" value="F:ATP binding"/>
    <property type="evidence" value="ECO:0007669"/>
    <property type="project" value="UniProtKB-KW"/>
</dbReference>
<dbReference type="Proteomes" id="UP000094056">
    <property type="component" value="Unassembled WGS sequence"/>
</dbReference>
<organism evidence="9 10">
    <name type="scientific">Candidatus Scalindua rubra</name>
    <dbReference type="NCBI Taxonomy" id="1872076"/>
    <lineage>
        <taxon>Bacteria</taxon>
        <taxon>Pseudomonadati</taxon>
        <taxon>Planctomycetota</taxon>
        <taxon>Candidatus Brocadiia</taxon>
        <taxon>Candidatus Brocadiales</taxon>
        <taxon>Candidatus Scalinduaceae</taxon>
        <taxon>Candidatus Scalindua</taxon>
    </lineage>
</organism>
<evidence type="ECO:0000256" key="3">
    <source>
        <dbReference type="ARBA" id="ARBA00022598"/>
    </source>
</evidence>
<evidence type="ECO:0000256" key="6">
    <source>
        <dbReference type="ARBA" id="ARBA00022917"/>
    </source>
</evidence>
<proteinExistence type="inferred from homology"/>
<feature type="active site" description="Charge relay system" evidence="7">
    <location>
        <position position="154"/>
    </location>
</feature>
<sequence length="498" mass="54608">MLSHELSANKIKEKIIKREITAQEVVEELFDWINLKEPLIKAYLCLDKEGALLKAKEIDKKLSNGDKVGLLAGIPVAIKDNICTKGMRTTCASKILENFIPPYDAFVVKRIKEEDAIIIGKTNLDEFAMGSSTENSAFDITQNPWDTDRIPGGSSGGSAAVVTADMAFMALGSDTGGSVRQPASFCGNVGLRPTYGRVSRYGLVAFASSLDQIGPITKDVLDAALLLQVISGHDNYDSTCATLNVPDFITGIKHLDDGLKIGIPKEFFGEGLNIEIRNAIMDALKIYEGKGAKLVDISLPHSEYAVATYYIIATAEASSNLARYDSVRYGLRSQLSGDNIIDMYSRTRAEGFGSEVKRRILLGNYALSTGYYEAYYLKASKVRNLIRKDFEDAFEKVDCMVCPTSPTPAFNIGEKTTDPLQMYLTDIYTTPSSLAGIPGISIPCGFTSTDLPIGMQILGKHFDEEKILRVAKLFENETDFHLKKPNLIEPEPKKGIDI</sequence>
<dbReference type="GO" id="GO:0050567">
    <property type="term" value="F:glutaminyl-tRNA synthase (glutamine-hydrolyzing) activity"/>
    <property type="evidence" value="ECO:0007669"/>
    <property type="project" value="UniProtKB-UniRule"/>
</dbReference>
<dbReference type="Gene3D" id="3.90.1300.10">
    <property type="entry name" value="Amidase signature (AS) domain"/>
    <property type="match status" value="1"/>
</dbReference>
<evidence type="ECO:0000313" key="10">
    <source>
        <dbReference type="Proteomes" id="UP000094056"/>
    </source>
</evidence>
<dbReference type="GO" id="GO:0006412">
    <property type="term" value="P:translation"/>
    <property type="evidence" value="ECO:0007669"/>
    <property type="project" value="UniProtKB-UniRule"/>
</dbReference>
<evidence type="ECO:0000256" key="5">
    <source>
        <dbReference type="ARBA" id="ARBA00022840"/>
    </source>
</evidence>
<keyword evidence="5 7" id="KW-0067">ATP-binding</keyword>
<feature type="domain" description="Amidase" evidence="8">
    <location>
        <begin position="24"/>
        <end position="468"/>
    </location>
</feature>
<keyword evidence="6 7" id="KW-0648">Protein biosynthesis</keyword>
<comment type="similarity">
    <text evidence="7">Belongs to the amidase family. GatA subfamily.</text>
</comment>
<dbReference type="GO" id="GO:0030956">
    <property type="term" value="C:glutamyl-tRNA(Gln) amidotransferase complex"/>
    <property type="evidence" value="ECO:0007669"/>
    <property type="project" value="InterPro"/>
</dbReference>
<evidence type="ECO:0000256" key="1">
    <source>
        <dbReference type="ARBA" id="ARBA00011123"/>
    </source>
</evidence>
<evidence type="ECO:0000259" key="8">
    <source>
        <dbReference type="Pfam" id="PF01425"/>
    </source>
</evidence>
<dbReference type="NCBIfam" id="TIGR00132">
    <property type="entry name" value="gatA"/>
    <property type="match status" value="1"/>
</dbReference>
<dbReference type="SUPFAM" id="SSF75304">
    <property type="entry name" value="Amidase signature (AS) enzymes"/>
    <property type="match status" value="1"/>
</dbReference>
<evidence type="ECO:0000256" key="2">
    <source>
        <dbReference type="ARBA" id="ARBA00014428"/>
    </source>
</evidence>
<comment type="function">
    <text evidence="7">Allows the formation of correctly charged Gln-tRNA(Gln) through the transamidation of misacylated Glu-tRNA(Gln) in organisms which lack glutaminyl-tRNA synthetase. The reaction takes place in the presence of glutamine and ATP through an activated gamma-phospho-Glu-tRNA(Gln).</text>
</comment>
<dbReference type="Pfam" id="PF01425">
    <property type="entry name" value="Amidase"/>
    <property type="match status" value="1"/>
</dbReference>
<dbReference type="InterPro" id="IPR023631">
    <property type="entry name" value="Amidase_dom"/>
</dbReference>
<dbReference type="InterPro" id="IPR036928">
    <property type="entry name" value="AS_sf"/>
</dbReference>
<comment type="catalytic activity">
    <reaction evidence="7">
        <text>L-glutamyl-tRNA(Gln) + L-glutamine + ATP + H2O = L-glutaminyl-tRNA(Gln) + L-glutamate + ADP + phosphate + H(+)</text>
        <dbReference type="Rhea" id="RHEA:17521"/>
        <dbReference type="Rhea" id="RHEA-COMP:9681"/>
        <dbReference type="Rhea" id="RHEA-COMP:9684"/>
        <dbReference type="ChEBI" id="CHEBI:15377"/>
        <dbReference type="ChEBI" id="CHEBI:15378"/>
        <dbReference type="ChEBI" id="CHEBI:29985"/>
        <dbReference type="ChEBI" id="CHEBI:30616"/>
        <dbReference type="ChEBI" id="CHEBI:43474"/>
        <dbReference type="ChEBI" id="CHEBI:58359"/>
        <dbReference type="ChEBI" id="CHEBI:78520"/>
        <dbReference type="ChEBI" id="CHEBI:78521"/>
        <dbReference type="ChEBI" id="CHEBI:456216"/>
        <dbReference type="EC" id="6.3.5.7"/>
    </reaction>
</comment>
<dbReference type="PANTHER" id="PTHR11895:SF151">
    <property type="entry name" value="GLUTAMYL-TRNA(GLN) AMIDOTRANSFERASE SUBUNIT A"/>
    <property type="match status" value="1"/>
</dbReference>
<dbReference type="InterPro" id="IPR000120">
    <property type="entry name" value="Amidase"/>
</dbReference>
<dbReference type="AlphaFoldDB" id="A0A1E3XAE4"/>
<dbReference type="EMBL" id="MAYW01000056">
    <property type="protein sequence ID" value="ODS32578.1"/>
    <property type="molecule type" value="Genomic_DNA"/>
</dbReference>
<dbReference type="HAMAP" id="MF_00120">
    <property type="entry name" value="GatA"/>
    <property type="match status" value="1"/>
</dbReference>
<name>A0A1E3XAE4_9BACT</name>
<feature type="active site" description="Acyl-ester intermediate" evidence="7">
    <location>
        <position position="178"/>
    </location>
</feature>
<keyword evidence="3 7" id="KW-0436">Ligase</keyword>
<keyword evidence="4 7" id="KW-0547">Nucleotide-binding</keyword>
<comment type="subunit">
    <text evidence="1 7">Heterotrimer of A, B and C subunits.</text>
</comment>
<feature type="active site" description="Charge relay system" evidence="7">
    <location>
        <position position="79"/>
    </location>
</feature>
<keyword evidence="9" id="KW-0808">Transferase</keyword>
<dbReference type="PATRIC" id="fig|1872076.5.peg.2687"/>
<gene>
    <name evidence="7" type="primary">gatA</name>
    <name evidence="9" type="ORF">SCARUB_02282</name>
</gene>
<reference evidence="9 10" key="1">
    <citation type="submission" date="2016-07" db="EMBL/GenBank/DDBJ databases">
        <title>Draft genome of Scalindua rubra, obtained from a brine-seawater interface in the Red Sea, sheds light on salt adaptation in anammox bacteria.</title>
        <authorList>
            <person name="Speth D.R."/>
            <person name="Lagkouvardos I."/>
            <person name="Wang Y."/>
            <person name="Qian P.-Y."/>
            <person name="Dutilh B.E."/>
            <person name="Jetten M.S."/>
        </authorList>
    </citation>
    <scope>NUCLEOTIDE SEQUENCE [LARGE SCALE GENOMIC DNA]</scope>
    <source>
        <strain evidence="9">BSI-1</strain>
    </source>
</reference>
<dbReference type="InterPro" id="IPR004412">
    <property type="entry name" value="GatA"/>
</dbReference>